<dbReference type="Proteomes" id="UP000032233">
    <property type="component" value="Unassembled WGS sequence"/>
</dbReference>
<keyword evidence="2" id="KW-1185">Reference proteome</keyword>
<evidence type="ECO:0000313" key="1">
    <source>
        <dbReference type="EMBL" id="KIX14624.1"/>
    </source>
</evidence>
<name>A0A0D2J8X1_9BACT</name>
<dbReference type="RefSeq" id="WP_044347722.1">
    <property type="nucleotide sequence ID" value="NZ_AZAC01000010.1"/>
</dbReference>
<protein>
    <submittedName>
        <fullName evidence="1">Uncharacterized protein</fullName>
    </submittedName>
</protein>
<sequence>MGSILIQGIQRLFTGFNLSQPMQGWEGISWGAGYDQVKIRFPEAKQVSGELVIENQDPTPKHYSITLSFNQTRQLSQVSLNFKGSNETSEFSRLSQELTEKFGLPSTTTQDSKIWVKDETQIELSASPEGGVVLNEKA</sequence>
<reference evidence="1 2" key="1">
    <citation type="submission" date="2013-11" db="EMBL/GenBank/DDBJ databases">
        <title>Metagenomic analysis of a methanogenic consortium involved in long chain n-alkane degradation.</title>
        <authorList>
            <person name="Davidova I.A."/>
            <person name="Callaghan A.V."/>
            <person name="Wawrik B."/>
            <person name="Pruitt S."/>
            <person name="Marks C."/>
            <person name="Duncan K.E."/>
            <person name="Suflita J.M."/>
        </authorList>
    </citation>
    <scope>NUCLEOTIDE SEQUENCE [LARGE SCALE GENOMIC DNA]</scope>
    <source>
        <strain evidence="1 2">SPR</strain>
    </source>
</reference>
<dbReference type="OrthoDB" id="9860845at2"/>
<dbReference type="EMBL" id="AZAC01000010">
    <property type="protein sequence ID" value="KIX14624.1"/>
    <property type="molecule type" value="Genomic_DNA"/>
</dbReference>
<dbReference type="AlphaFoldDB" id="A0A0D2J8X1"/>
<accession>A0A0D2J8X1</accession>
<proteinExistence type="predicted"/>
<gene>
    <name evidence="1" type="ORF">X474_07670</name>
</gene>
<dbReference type="STRING" id="1429043.X474_07670"/>
<organism evidence="1 2">
    <name type="scientific">Dethiosulfatarculus sandiegensis</name>
    <dbReference type="NCBI Taxonomy" id="1429043"/>
    <lineage>
        <taxon>Bacteria</taxon>
        <taxon>Pseudomonadati</taxon>
        <taxon>Thermodesulfobacteriota</taxon>
        <taxon>Desulfarculia</taxon>
        <taxon>Desulfarculales</taxon>
        <taxon>Desulfarculaceae</taxon>
        <taxon>Dethiosulfatarculus</taxon>
    </lineage>
</organism>
<comment type="caution">
    <text evidence="1">The sequence shown here is derived from an EMBL/GenBank/DDBJ whole genome shotgun (WGS) entry which is preliminary data.</text>
</comment>
<dbReference type="InParanoid" id="A0A0D2J8X1"/>
<evidence type="ECO:0000313" key="2">
    <source>
        <dbReference type="Proteomes" id="UP000032233"/>
    </source>
</evidence>